<gene>
    <name evidence="2" type="ORF">PEVE_00033171</name>
</gene>
<dbReference type="Proteomes" id="UP001159427">
    <property type="component" value="Unassembled WGS sequence"/>
</dbReference>
<evidence type="ECO:0000313" key="3">
    <source>
        <dbReference type="Proteomes" id="UP001159427"/>
    </source>
</evidence>
<dbReference type="EMBL" id="CALNXI010000491">
    <property type="protein sequence ID" value="CAH3028099.1"/>
    <property type="molecule type" value="Genomic_DNA"/>
</dbReference>
<feature type="non-terminal residue" evidence="2">
    <location>
        <position position="1"/>
    </location>
</feature>
<feature type="region of interest" description="Disordered" evidence="1">
    <location>
        <begin position="86"/>
        <end position="105"/>
    </location>
</feature>
<evidence type="ECO:0000313" key="2">
    <source>
        <dbReference type="EMBL" id="CAH3028099.1"/>
    </source>
</evidence>
<reference evidence="2 3" key="1">
    <citation type="submission" date="2022-05" db="EMBL/GenBank/DDBJ databases">
        <authorList>
            <consortium name="Genoscope - CEA"/>
            <person name="William W."/>
        </authorList>
    </citation>
    <scope>NUCLEOTIDE SEQUENCE [LARGE SCALE GENOMIC DNA]</scope>
</reference>
<keyword evidence="3" id="KW-1185">Reference proteome</keyword>
<protein>
    <recommendedName>
        <fullName evidence="4">Interleukin-1 beta</fullName>
    </recommendedName>
</protein>
<organism evidence="2 3">
    <name type="scientific">Porites evermanni</name>
    <dbReference type="NCBI Taxonomy" id="104178"/>
    <lineage>
        <taxon>Eukaryota</taxon>
        <taxon>Metazoa</taxon>
        <taxon>Cnidaria</taxon>
        <taxon>Anthozoa</taxon>
        <taxon>Hexacorallia</taxon>
        <taxon>Scleractinia</taxon>
        <taxon>Fungiina</taxon>
        <taxon>Poritidae</taxon>
        <taxon>Porites</taxon>
    </lineage>
</organism>
<sequence length="105" mass="12147">LCKTNGTEIQRKDISFLLSKTKDAFAVRKAMVPCSKLIFRKYFVPIEFFRFSCKFSVKLEQGYYLMSEITMKLSAEQNGVACEQAQKRSARAHSRERLLSRAALR</sequence>
<accession>A0ABN8MHN2</accession>
<comment type="caution">
    <text evidence="2">The sequence shown here is derived from an EMBL/GenBank/DDBJ whole genome shotgun (WGS) entry which is preliminary data.</text>
</comment>
<proteinExistence type="predicted"/>
<evidence type="ECO:0000256" key="1">
    <source>
        <dbReference type="SAM" id="MobiDB-lite"/>
    </source>
</evidence>
<evidence type="ECO:0008006" key="4">
    <source>
        <dbReference type="Google" id="ProtNLM"/>
    </source>
</evidence>
<name>A0ABN8MHN2_9CNID</name>